<evidence type="ECO:0000313" key="2">
    <source>
        <dbReference type="EMBL" id="MFB9573863.1"/>
    </source>
</evidence>
<protein>
    <submittedName>
        <fullName evidence="2">Uncharacterized protein</fullName>
    </submittedName>
</protein>
<feature type="region of interest" description="Disordered" evidence="1">
    <location>
        <begin position="132"/>
        <end position="185"/>
    </location>
</feature>
<accession>A0ABV5R7M9</accession>
<comment type="caution">
    <text evidence="2">The sequence shown here is derived from an EMBL/GenBank/DDBJ whole genome shotgun (WGS) entry which is preliminary data.</text>
</comment>
<proteinExistence type="predicted"/>
<reference evidence="2 3" key="1">
    <citation type="submission" date="2024-09" db="EMBL/GenBank/DDBJ databases">
        <authorList>
            <person name="Sun Q."/>
            <person name="Mori K."/>
        </authorList>
    </citation>
    <scope>NUCLEOTIDE SEQUENCE [LARGE SCALE GENOMIC DNA]</scope>
    <source>
        <strain evidence="2 3">JCM 3331</strain>
    </source>
</reference>
<name>A0ABV5R7M9_9ACTN</name>
<dbReference type="RefSeq" id="WP_345513376.1">
    <property type="nucleotide sequence ID" value="NZ_BAAAXD010000021.1"/>
</dbReference>
<evidence type="ECO:0000313" key="3">
    <source>
        <dbReference type="Proteomes" id="UP001589710"/>
    </source>
</evidence>
<gene>
    <name evidence="2" type="ORF">ACFFTL_16485</name>
</gene>
<dbReference type="Proteomes" id="UP001589710">
    <property type="component" value="Unassembled WGS sequence"/>
</dbReference>
<sequence length="185" mass="21294">MRFGKGSVAIGERHYGERFLHEYEEMRAFRDLRPAIFSAVQPLFGCESADVRDAASSPPSLLADHPLLTEHRDKLVYHVRRLLATSTDRHNRDRILDALKAWDHDTSDLENATDVAARERYARLMAERASWGGRTGRWIQRRPTPPPRTRPTHHAPQQSRPQSHTLNANRTPKTRTTTADLTKHY</sequence>
<keyword evidence="3" id="KW-1185">Reference proteome</keyword>
<organism evidence="2 3">
    <name type="scientific">Streptomyces yanii</name>
    <dbReference type="NCBI Taxonomy" id="78510"/>
    <lineage>
        <taxon>Bacteria</taxon>
        <taxon>Bacillati</taxon>
        <taxon>Actinomycetota</taxon>
        <taxon>Actinomycetes</taxon>
        <taxon>Kitasatosporales</taxon>
        <taxon>Streptomycetaceae</taxon>
        <taxon>Streptomyces</taxon>
    </lineage>
</organism>
<feature type="compositionally biased region" description="Polar residues" evidence="1">
    <location>
        <begin position="155"/>
        <end position="185"/>
    </location>
</feature>
<dbReference type="EMBL" id="JBHMCG010000075">
    <property type="protein sequence ID" value="MFB9573863.1"/>
    <property type="molecule type" value="Genomic_DNA"/>
</dbReference>
<evidence type="ECO:0000256" key="1">
    <source>
        <dbReference type="SAM" id="MobiDB-lite"/>
    </source>
</evidence>